<dbReference type="AlphaFoldDB" id="A0A0V1IGA9"/>
<sequence>MFNTYQVKCKSAGVKIIISTTKLLKYEKFYKQKKVGGGGCPRKWMSQKNFKKIKIKYTRRVFLKKLEDAQVNFDSSPSPWADAVFSPKFPLLIRQIRTQLFTMKPKKWNNDKPGSLKNKKKL</sequence>
<keyword evidence="2" id="KW-1185">Reference proteome</keyword>
<dbReference type="EMBL" id="JYDS01000213">
    <property type="protein sequence ID" value="KRZ21205.1"/>
    <property type="molecule type" value="Genomic_DNA"/>
</dbReference>
<accession>A0A0V1IGA9</accession>
<reference evidence="1 2" key="1">
    <citation type="submission" date="2015-01" db="EMBL/GenBank/DDBJ databases">
        <title>Evolution of Trichinella species and genotypes.</title>
        <authorList>
            <person name="Korhonen P.K."/>
            <person name="Edoardo P."/>
            <person name="Giuseppe L.R."/>
            <person name="Gasser R.B."/>
        </authorList>
    </citation>
    <scope>NUCLEOTIDE SEQUENCE [LARGE SCALE GENOMIC DNA]</scope>
    <source>
        <strain evidence="1">ISS588</strain>
    </source>
</reference>
<evidence type="ECO:0000313" key="2">
    <source>
        <dbReference type="Proteomes" id="UP000054805"/>
    </source>
</evidence>
<organism evidence="1 2">
    <name type="scientific">Trichinella pseudospiralis</name>
    <name type="common">Parasitic roundworm</name>
    <dbReference type="NCBI Taxonomy" id="6337"/>
    <lineage>
        <taxon>Eukaryota</taxon>
        <taxon>Metazoa</taxon>
        <taxon>Ecdysozoa</taxon>
        <taxon>Nematoda</taxon>
        <taxon>Enoplea</taxon>
        <taxon>Dorylaimia</taxon>
        <taxon>Trichinellida</taxon>
        <taxon>Trichinellidae</taxon>
        <taxon>Trichinella</taxon>
    </lineage>
</organism>
<name>A0A0V1IGA9_TRIPS</name>
<proteinExistence type="predicted"/>
<comment type="caution">
    <text evidence="1">The sequence shown here is derived from an EMBL/GenBank/DDBJ whole genome shotgun (WGS) entry which is preliminary data.</text>
</comment>
<gene>
    <name evidence="1" type="ORF">T4B_13805</name>
</gene>
<dbReference type="Proteomes" id="UP000054805">
    <property type="component" value="Unassembled WGS sequence"/>
</dbReference>
<evidence type="ECO:0000313" key="1">
    <source>
        <dbReference type="EMBL" id="KRZ21205.1"/>
    </source>
</evidence>
<protein>
    <submittedName>
        <fullName evidence="1">Uncharacterized protein</fullName>
    </submittedName>
</protein>